<feature type="transmembrane region" description="Helical" evidence="5">
    <location>
        <begin position="377"/>
        <end position="396"/>
    </location>
</feature>
<keyword evidence="2 5" id="KW-0812">Transmembrane</keyword>
<feature type="domain" description="O-antigen ligase-related" evidence="6">
    <location>
        <begin position="237"/>
        <end position="385"/>
    </location>
</feature>
<evidence type="ECO:0000256" key="3">
    <source>
        <dbReference type="ARBA" id="ARBA00022989"/>
    </source>
</evidence>
<dbReference type="InterPro" id="IPR051533">
    <property type="entry name" value="WaaL-like"/>
</dbReference>
<gene>
    <name evidence="7" type="ORF">HYN48_06725</name>
</gene>
<dbReference type="InterPro" id="IPR007016">
    <property type="entry name" value="O-antigen_ligase-rel_domated"/>
</dbReference>
<feature type="transmembrane region" description="Helical" evidence="5">
    <location>
        <begin position="12"/>
        <end position="42"/>
    </location>
</feature>
<feature type="transmembrane region" description="Helical" evidence="5">
    <location>
        <begin position="204"/>
        <end position="223"/>
    </location>
</feature>
<keyword evidence="4 5" id="KW-0472">Membrane</keyword>
<evidence type="ECO:0000259" key="6">
    <source>
        <dbReference type="Pfam" id="PF04932"/>
    </source>
</evidence>
<dbReference type="RefSeq" id="WP_108370379.1">
    <property type="nucleotide sequence ID" value="NZ_CP028811.1"/>
</dbReference>
<dbReference type="EMBL" id="CP028811">
    <property type="protein sequence ID" value="AWA29795.1"/>
    <property type="molecule type" value="Genomic_DNA"/>
</dbReference>
<evidence type="ECO:0000313" key="7">
    <source>
        <dbReference type="EMBL" id="AWA29795.1"/>
    </source>
</evidence>
<comment type="subcellular location">
    <subcellularLocation>
        <location evidence="1">Membrane</location>
        <topology evidence="1">Multi-pass membrane protein</topology>
    </subcellularLocation>
</comment>
<evidence type="ECO:0000256" key="4">
    <source>
        <dbReference type="ARBA" id="ARBA00023136"/>
    </source>
</evidence>
<dbReference type="GO" id="GO:0016020">
    <property type="term" value="C:membrane"/>
    <property type="evidence" value="ECO:0007669"/>
    <property type="project" value="UniProtKB-SubCell"/>
</dbReference>
<feature type="transmembrane region" description="Helical" evidence="5">
    <location>
        <begin position="230"/>
        <end position="247"/>
    </location>
</feature>
<sequence length="457" mass="50746">MEVKSSKYSLLILLHILAAVIIFLVPFFAKIVCIGILFYGIVYVVKKRNRNNEVLYVAAYITGMEVLLRATDGLPVYEFAKYGVTLMICVGMFFSGFSKNAVPYWIYLILLIPSVIIATFVLNSSIEDRKIISFVISGPLCLGICSLYTYQRKVTYEQIHTILLALALPIVSLTTYLILFNPSVKDVVTGTDSNGMTSGGFGPNQVSTALGIGIFVFVARAILRSKGYRTMALNIVIAIIISFRGIVTFSRGGIFTAITMICLLMIGIYFRSNGKAKIKMHYFIIGSLICAAMVWSYSLAQTNGLIGNRYANQDAAGRVKESKFTGREQLAESELKAFYENPILGVGVGKSIEIREAETGINAASHNEITRLLAEHGSLGILMLLILFITPIFLHLGNKENFFMFPILFFWLLTINHAAMRIAAPAFIYSLCLLKVDMGLQPKSKKIWQKRPALHRS</sequence>
<feature type="transmembrane region" description="Helical" evidence="5">
    <location>
        <begin position="131"/>
        <end position="150"/>
    </location>
</feature>
<name>A0A2S0RDU5_9FLAO</name>
<evidence type="ECO:0000256" key="2">
    <source>
        <dbReference type="ARBA" id="ARBA00022692"/>
    </source>
</evidence>
<accession>A0A2S0RDU5</accession>
<feature type="transmembrane region" description="Helical" evidence="5">
    <location>
        <begin position="253"/>
        <end position="270"/>
    </location>
</feature>
<dbReference type="KEGG" id="fmg:HYN48_06725"/>
<dbReference type="PANTHER" id="PTHR37422:SF13">
    <property type="entry name" value="LIPOPOLYSACCHARIDE BIOSYNTHESIS PROTEIN PA4999-RELATED"/>
    <property type="match status" value="1"/>
</dbReference>
<feature type="transmembrane region" description="Helical" evidence="5">
    <location>
        <begin position="76"/>
        <end position="97"/>
    </location>
</feature>
<protein>
    <recommendedName>
        <fullName evidence="6">O-antigen ligase-related domain-containing protein</fullName>
    </recommendedName>
</protein>
<evidence type="ECO:0000256" key="1">
    <source>
        <dbReference type="ARBA" id="ARBA00004141"/>
    </source>
</evidence>
<evidence type="ECO:0000256" key="5">
    <source>
        <dbReference type="SAM" id="Phobius"/>
    </source>
</evidence>
<organism evidence="7 8">
    <name type="scientific">Flavobacterium magnum</name>
    <dbReference type="NCBI Taxonomy" id="2162713"/>
    <lineage>
        <taxon>Bacteria</taxon>
        <taxon>Pseudomonadati</taxon>
        <taxon>Bacteroidota</taxon>
        <taxon>Flavobacteriia</taxon>
        <taxon>Flavobacteriales</taxon>
        <taxon>Flavobacteriaceae</taxon>
        <taxon>Flavobacterium</taxon>
    </lineage>
</organism>
<feature type="transmembrane region" description="Helical" evidence="5">
    <location>
        <begin position="54"/>
        <end position="70"/>
    </location>
</feature>
<feature type="transmembrane region" description="Helical" evidence="5">
    <location>
        <begin position="408"/>
        <end position="431"/>
    </location>
</feature>
<keyword evidence="3 5" id="KW-1133">Transmembrane helix</keyword>
<feature type="transmembrane region" description="Helical" evidence="5">
    <location>
        <begin position="162"/>
        <end position="184"/>
    </location>
</feature>
<proteinExistence type="predicted"/>
<feature type="transmembrane region" description="Helical" evidence="5">
    <location>
        <begin position="104"/>
        <end position="125"/>
    </location>
</feature>
<dbReference type="AlphaFoldDB" id="A0A2S0RDU5"/>
<evidence type="ECO:0000313" key="8">
    <source>
        <dbReference type="Proteomes" id="UP000244193"/>
    </source>
</evidence>
<keyword evidence="8" id="KW-1185">Reference proteome</keyword>
<dbReference type="OrthoDB" id="1118890at2"/>
<dbReference type="Proteomes" id="UP000244193">
    <property type="component" value="Chromosome"/>
</dbReference>
<reference evidence="7 8" key="1">
    <citation type="submission" date="2018-04" db="EMBL/GenBank/DDBJ databases">
        <title>Genome sequencing of Flavobacterium sp. HYN0048.</title>
        <authorList>
            <person name="Yi H."/>
            <person name="Baek C."/>
        </authorList>
    </citation>
    <scope>NUCLEOTIDE SEQUENCE [LARGE SCALE GENOMIC DNA]</scope>
    <source>
        <strain evidence="7 8">HYN0048</strain>
    </source>
</reference>
<dbReference type="PANTHER" id="PTHR37422">
    <property type="entry name" value="TEICHURONIC ACID BIOSYNTHESIS PROTEIN TUAE"/>
    <property type="match status" value="1"/>
</dbReference>
<feature type="transmembrane region" description="Helical" evidence="5">
    <location>
        <begin position="282"/>
        <end position="300"/>
    </location>
</feature>
<dbReference type="Pfam" id="PF04932">
    <property type="entry name" value="Wzy_C"/>
    <property type="match status" value="1"/>
</dbReference>